<dbReference type="PANTHER" id="PTHR46160:SF7">
    <property type="entry name" value="VWFD DOMAIN-CONTAINING PROTEIN"/>
    <property type="match status" value="1"/>
</dbReference>
<evidence type="ECO:0000313" key="2">
    <source>
        <dbReference type="EMBL" id="NWR53810.1"/>
    </source>
</evidence>
<keyword evidence="3" id="KW-1185">Reference proteome</keyword>
<dbReference type="PANTHER" id="PTHR46160">
    <property type="entry name" value="ALPHA-TECTORIN-RELATED"/>
    <property type="match status" value="1"/>
</dbReference>
<protein>
    <submittedName>
        <fullName evidence="2">FCGBP protein</fullName>
    </submittedName>
</protein>
<dbReference type="Pfam" id="PF00094">
    <property type="entry name" value="VWD"/>
    <property type="match status" value="1"/>
</dbReference>
<dbReference type="PROSITE" id="PS51233">
    <property type="entry name" value="VWFD"/>
    <property type="match status" value="1"/>
</dbReference>
<feature type="domain" description="VWFD" evidence="1">
    <location>
        <begin position="18"/>
        <end position="159"/>
    </location>
</feature>
<proteinExistence type="predicted"/>
<evidence type="ECO:0000313" key="3">
    <source>
        <dbReference type="Proteomes" id="UP000551127"/>
    </source>
</evidence>
<feature type="non-terminal residue" evidence="2">
    <location>
        <position position="159"/>
    </location>
</feature>
<organism evidence="2 3">
    <name type="scientific">Bucorvus abyssinicus</name>
    <name type="common">Northern ground-hornbill</name>
    <name type="synonym">Abyssinian ground-hornbill</name>
    <dbReference type="NCBI Taxonomy" id="153643"/>
    <lineage>
        <taxon>Eukaryota</taxon>
        <taxon>Metazoa</taxon>
        <taxon>Chordata</taxon>
        <taxon>Craniata</taxon>
        <taxon>Vertebrata</taxon>
        <taxon>Euteleostomi</taxon>
        <taxon>Archelosauria</taxon>
        <taxon>Archosauria</taxon>
        <taxon>Dinosauria</taxon>
        <taxon>Saurischia</taxon>
        <taxon>Theropoda</taxon>
        <taxon>Coelurosauria</taxon>
        <taxon>Aves</taxon>
        <taxon>Neognathae</taxon>
        <taxon>Neoaves</taxon>
        <taxon>Telluraves</taxon>
        <taxon>Coraciimorphae</taxon>
        <taxon>Bucerotiformes</taxon>
        <taxon>Bucorvidae</taxon>
        <taxon>Bucorvus</taxon>
    </lineage>
</organism>
<dbReference type="AlphaFoldDB" id="A0A7K4Y434"/>
<sequence length="159" mass="17486">EKCEVLDDQPTCGQKTMATCRATGNSHHQTFDGRTFDFTGTCTYTLTKSCRTDPALPVFSVEAINEQRGNLQGIRSVTVHVYDITVGAVRDEKGVVRVNHHHSHLPITLAQGKLLLQQKGRSLLVQTAFSLKVLYNWDHHVLAKLPASLSGQVCSVCAN</sequence>
<dbReference type="SMART" id="SM00216">
    <property type="entry name" value="VWD"/>
    <property type="match status" value="1"/>
</dbReference>
<dbReference type="EMBL" id="VYZL01000009">
    <property type="protein sequence ID" value="NWR53810.1"/>
    <property type="molecule type" value="Genomic_DNA"/>
</dbReference>
<dbReference type="InterPro" id="IPR001846">
    <property type="entry name" value="VWF_type-D"/>
</dbReference>
<reference evidence="2 3" key="1">
    <citation type="submission" date="2019-09" db="EMBL/GenBank/DDBJ databases">
        <title>Bird 10,000 Genomes (B10K) Project - Family phase.</title>
        <authorList>
            <person name="Zhang G."/>
        </authorList>
    </citation>
    <scope>NUCLEOTIDE SEQUENCE [LARGE SCALE GENOMIC DNA]</scope>
    <source>
        <strain evidence="2">B10K-DU-012-80</strain>
    </source>
</reference>
<gene>
    <name evidence="2" type="primary">Fcgbp_0</name>
    <name evidence="2" type="ORF">BUCABY_R08622</name>
</gene>
<evidence type="ECO:0000259" key="1">
    <source>
        <dbReference type="PROSITE" id="PS51233"/>
    </source>
</evidence>
<accession>A0A7K4Y434</accession>
<dbReference type="InterPro" id="IPR052749">
    <property type="entry name" value="Alpha-tectorin"/>
</dbReference>
<dbReference type="OrthoDB" id="5945029at2759"/>
<comment type="caution">
    <text evidence="2">The sequence shown here is derived from an EMBL/GenBank/DDBJ whole genome shotgun (WGS) entry which is preliminary data.</text>
</comment>
<dbReference type="Proteomes" id="UP000551127">
    <property type="component" value="Unassembled WGS sequence"/>
</dbReference>
<feature type="non-terminal residue" evidence="2">
    <location>
        <position position="1"/>
    </location>
</feature>
<name>A0A7K4Y434_BUCAB</name>